<sequence>MRLLRTDELELVEFLGRNISPYIAPGEVYFYDAGWRQIGSRDTLLKPIKEFIQVHGDAENQKLAQGMESDQWNAADFGDKDTELLNRLLECIVEITGISSECFSTGDLSQFLAAQKMS</sequence>
<gene>
    <name evidence="1" type="ORF">N657DRAFT_680498</name>
</gene>
<evidence type="ECO:0000313" key="2">
    <source>
        <dbReference type="Proteomes" id="UP001302602"/>
    </source>
</evidence>
<dbReference type="AlphaFoldDB" id="A0AAN6U164"/>
<reference evidence="1" key="2">
    <citation type="submission" date="2023-05" db="EMBL/GenBank/DDBJ databases">
        <authorList>
            <consortium name="Lawrence Berkeley National Laboratory"/>
            <person name="Steindorff A."/>
            <person name="Hensen N."/>
            <person name="Bonometti L."/>
            <person name="Westerberg I."/>
            <person name="Brannstrom I.O."/>
            <person name="Guillou S."/>
            <person name="Cros-Aarteil S."/>
            <person name="Calhoun S."/>
            <person name="Haridas S."/>
            <person name="Kuo A."/>
            <person name="Mondo S."/>
            <person name="Pangilinan J."/>
            <person name="Riley R."/>
            <person name="Labutti K."/>
            <person name="Andreopoulos B."/>
            <person name="Lipzen A."/>
            <person name="Chen C."/>
            <person name="Yanf M."/>
            <person name="Daum C."/>
            <person name="Ng V."/>
            <person name="Clum A."/>
            <person name="Ohm R."/>
            <person name="Martin F."/>
            <person name="Silar P."/>
            <person name="Natvig D."/>
            <person name="Lalanne C."/>
            <person name="Gautier V."/>
            <person name="Ament-Velasquez S.L."/>
            <person name="Kruys A."/>
            <person name="Hutchinson M.I."/>
            <person name="Powell A.J."/>
            <person name="Barry K."/>
            <person name="Miller A.N."/>
            <person name="Grigoriev I.V."/>
            <person name="Debuchy R."/>
            <person name="Gladieux P."/>
            <person name="Thoren M.H."/>
            <person name="Johannesson H."/>
        </authorList>
    </citation>
    <scope>NUCLEOTIDE SEQUENCE</scope>
    <source>
        <strain evidence="1">CBS 731.68</strain>
    </source>
</reference>
<comment type="caution">
    <text evidence="1">The sequence shown here is derived from an EMBL/GenBank/DDBJ whole genome shotgun (WGS) entry which is preliminary data.</text>
</comment>
<name>A0AAN6U164_9PEZI</name>
<protein>
    <submittedName>
        <fullName evidence="1">Uncharacterized protein</fullName>
    </submittedName>
</protein>
<reference evidence="1" key="1">
    <citation type="journal article" date="2023" name="Mol. Phylogenet. Evol.">
        <title>Genome-scale phylogeny and comparative genomics of the fungal order Sordariales.</title>
        <authorList>
            <person name="Hensen N."/>
            <person name="Bonometti L."/>
            <person name="Westerberg I."/>
            <person name="Brannstrom I.O."/>
            <person name="Guillou S."/>
            <person name="Cros-Aarteil S."/>
            <person name="Calhoun S."/>
            <person name="Haridas S."/>
            <person name="Kuo A."/>
            <person name="Mondo S."/>
            <person name="Pangilinan J."/>
            <person name="Riley R."/>
            <person name="LaButti K."/>
            <person name="Andreopoulos B."/>
            <person name="Lipzen A."/>
            <person name="Chen C."/>
            <person name="Yan M."/>
            <person name="Daum C."/>
            <person name="Ng V."/>
            <person name="Clum A."/>
            <person name="Steindorff A."/>
            <person name="Ohm R.A."/>
            <person name="Martin F."/>
            <person name="Silar P."/>
            <person name="Natvig D.O."/>
            <person name="Lalanne C."/>
            <person name="Gautier V."/>
            <person name="Ament-Velasquez S.L."/>
            <person name="Kruys A."/>
            <person name="Hutchinson M.I."/>
            <person name="Powell A.J."/>
            <person name="Barry K."/>
            <person name="Miller A.N."/>
            <person name="Grigoriev I.V."/>
            <person name="Debuchy R."/>
            <person name="Gladieux P."/>
            <person name="Hiltunen Thoren M."/>
            <person name="Johannesson H."/>
        </authorList>
    </citation>
    <scope>NUCLEOTIDE SEQUENCE</scope>
    <source>
        <strain evidence="1">CBS 731.68</strain>
    </source>
</reference>
<organism evidence="1 2">
    <name type="scientific">Parathielavia appendiculata</name>
    <dbReference type="NCBI Taxonomy" id="2587402"/>
    <lineage>
        <taxon>Eukaryota</taxon>
        <taxon>Fungi</taxon>
        <taxon>Dikarya</taxon>
        <taxon>Ascomycota</taxon>
        <taxon>Pezizomycotina</taxon>
        <taxon>Sordariomycetes</taxon>
        <taxon>Sordariomycetidae</taxon>
        <taxon>Sordariales</taxon>
        <taxon>Chaetomiaceae</taxon>
        <taxon>Parathielavia</taxon>
    </lineage>
</organism>
<keyword evidence="2" id="KW-1185">Reference proteome</keyword>
<dbReference type="GeneID" id="87833063"/>
<dbReference type="Proteomes" id="UP001302602">
    <property type="component" value="Unassembled WGS sequence"/>
</dbReference>
<dbReference type="RefSeq" id="XP_062648301.1">
    <property type="nucleotide sequence ID" value="XM_062796295.1"/>
</dbReference>
<proteinExistence type="predicted"/>
<dbReference type="EMBL" id="MU853227">
    <property type="protein sequence ID" value="KAK4124530.1"/>
    <property type="molecule type" value="Genomic_DNA"/>
</dbReference>
<evidence type="ECO:0000313" key="1">
    <source>
        <dbReference type="EMBL" id="KAK4124530.1"/>
    </source>
</evidence>
<accession>A0AAN6U164</accession>